<gene>
    <name evidence="2" type="ORF">S7711_07554</name>
</gene>
<name>A0A084AN94_STACB</name>
<proteinExistence type="predicted"/>
<keyword evidence="3" id="KW-1185">Reference proteome</keyword>
<sequence length="191" mass="21367">MTSVMAAPHTHTFARHELPSPPLTPYHNPFSRVQVEESSTARARAFVDDFLHKSPWRDQCDHIAVLWDEVPTMEELEAYGDLDKDEGTRACRRLFKAPVVWDDLGCGLWEKLRVAREQKKAALKGLGPMLRMGVVGDRRTSHPDEAAGPVRRGSDQSGVSVQSKSSTRSTSSRSEGRKALPKIFRTIMGRS</sequence>
<dbReference type="OrthoDB" id="5230713at2759"/>
<dbReference type="HOGENOM" id="CLU_098338_0_0_1"/>
<feature type="compositionally biased region" description="Low complexity" evidence="1">
    <location>
        <begin position="155"/>
        <end position="173"/>
    </location>
</feature>
<protein>
    <submittedName>
        <fullName evidence="2">Uncharacterized protein</fullName>
    </submittedName>
</protein>
<evidence type="ECO:0000256" key="1">
    <source>
        <dbReference type="SAM" id="MobiDB-lite"/>
    </source>
</evidence>
<feature type="compositionally biased region" description="Basic and acidic residues" evidence="1">
    <location>
        <begin position="136"/>
        <end position="145"/>
    </location>
</feature>
<dbReference type="Proteomes" id="UP000028045">
    <property type="component" value="Unassembled WGS sequence"/>
</dbReference>
<evidence type="ECO:0000313" key="3">
    <source>
        <dbReference type="Proteomes" id="UP000028045"/>
    </source>
</evidence>
<dbReference type="EMBL" id="KL648646">
    <property type="protein sequence ID" value="KEY66773.1"/>
    <property type="molecule type" value="Genomic_DNA"/>
</dbReference>
<reference evidence="2 3" key="1">
    <citation type="journal article" date="2014" name="BMC Genomics">
        <title>Comparative genome sequencing reveals chemotype-specific gene clusters in the toxigenic black mold Stachybotrys.</title>
        <authorList>
            <person name="Semeiks J."/>
            <person name="Borek D."/>
            <person name="Otwinowski Z."/>
            <person name="Grishin N.V."/>
        </authorList>
    </citation>
    <scope>NUCLEOTIDE SEQUENCE [LARGE SCALE GENOMIC DNA]</scope>
    <source>
        <strain evidence="3">CBS 109288 / IBT 7711</strain>
    </source>
</reference>
<evidence type="ECO:0000313" key="2">
    <source>
        <dbReference type="EMBL" id="KEY66773.1"/>
    </source>
</evidence>
<accession>A0A084AN94</accession>
<dbReference type="AlphaFoldDB" id="A0A084AN94"/>
<feature type="region of interest" description="Disordered" evidence="1">
    <location>
        <begin position="134"/>
        <end position="183"/>
    </location>
</feature>
<organism evidence="2 3">
    <name type="scientific">Stachybotrys chartarum (strain CBS 109288 / IBT 7711)</name>
    <name type="common">Toxic black mold</name>
    <name type="synonym">Stilbospora chartarum</name>
    <dbReference type="NCBI Taxonomy" id="1280523"/>
    <lineage>
        <taxon>Eukaryota</taxon>
        <taxon>Fungi</taxon>
        <taxon>Dikarya</taxon>
        <taxon>Ascomycota</taxon>
        <taxon>Pezizomycotina</taxon>
        <taxon>Sordariomycetes</taxon>
        <taxon>Hypocreomycetidae</taxon>
        <taxon>Hypocreales</taxon>
        <taxon>Stachybotryaceae</taxon>
        <taxon>Stachybotrys</taxon>
    </lineage>
</organism>